<keyword evidence="4" id="KW-0158">Chromosome</keyword>
<keyword evidence="7" id="KW-0067">ATP-binding</keyword>
<feature type="compositionally biased region" description="Polar residues" evidence="13">
    <location>
        <begin position="15"/>
        <end position="28"/>
    </location>
</feature>
<keyword evidence="9" id="KW-0233">DNA recombination</keyword>
<name>A0A3M7S9I9_BRAPC</name>
<feature type="domain" description="RecF/RecN/SMC N-terminal" evidence="14">
    <location>
        <begin position="72"/>
        <end position="1090"/>
    </location>
</feature>
<dbReference type="GO" id="GO:0003697">
    <property type="term" value="F:single-stranded DNA binding"/>
    <property type="evidence" value="ECO:0007669"/>
    <property type="project" value="TreeGrafter"/>
</dbReference>
<dbReference type="STRING" id="10195.A0A3M7S9I9"/>
<comment type="subcellular location">
    <subcellularLocation>
        <location evidence="2">Chromosome</location>
    </subcellularLocation>
    <subcellularLocation>
        <location evidence="1">Nucleus</location>
    </subcellularLocation>
</comment>
<organism evidence="15 16">
    <name type="scientific">Brachionus plicatilis</name>
    <name type="common">Marine rotifer</name>
    <name type="synonym">Brachionus muelleri</name>
    <dbReference type="NCBI Taxonomy" id="10195"/>
    <lineage>
        <taxon>Eukaryota</taxon>
        <taxon>Metazoa</taxon>
        <taxon>Spiralia</taxon>
        <taxon>Gnathifera</taxon>
        <taxon>Rotifera</taxon>
        <taxon>Eurotatoria</taxon>
        <taxon>Monogononta</taxon>
        <taxon>Pseudotrocha</taxon>
        <taxon>Ploima</taxon>
        <taxon>Brachionidae</taxon>
        <taxon>Brachionus</taxon>
    </lineage>
</organism>
<evidence type="ECO:0000259" key="14">
    <source>
        <dbReference type="Pfam" id="PF02463"/>
    </source>
</evidence>
<comment type="similarity">
    <text evidence="3">Belongs to the SMC family. SMC6 subfamily.</text>
</comment>
<dbReference type="AlphaFoldDB" id="A0A3M7S9I9"/>
<dbReference type="PANTHER" id="PTHR19306">
    <property type="entry name" value="STRUCTURAL MAINTENANCE OF CHROMOSOMES 5,6 SMC5, SMC6"/>
    <property type="match status" value="1"/>
</dbReference>
<dbReference type="GO" id="GO:0005634">
    <property type="term" value="C:nucleus"/>
    <property type="evidence" value="ECO:0007669"/>
    <property type="project" value="UniProtKB-SubCell"/>
</dbReference>
<evidence type="ECO:0000256" key="5">
    <source>
        <dbReference type="ARBA" id="ARBA00022741"/>
    </source>
</evidence>
<keyword evidence="11" id="KW-0539">Nucleus</keyword>
<evidence type="ECO:0000256" key="3">
    <source>
        <dbReference type="ARBA" id="ARBA00006793"/>
    </source>
</evidence>
<evidence type="ECO:0000256" key="13">
    <source>
        <dbReference type="SAM" id="MobiDB-lite"/>
    </source>
</evidence>
<evidence type="ECO:0000313" key="16">
    <source>
        <dbReference type="Proteomes" id="UP000276133"/>
    </source>
</evidence>
<keyword evidence="8 12" id="KW-0175">Coiled coil</keyword>
<dbReference type="PANTHER" id="PTHR19306:SF6">
    <property type="entry name" value="STRUCTURAL MAINTENANCE OF CHROMOSOMES PROTEIN 6"/>
    <property type="match status" value="1"/>
</dbReference>
<dbReference type="GO" id="GO:0035861">
    <property type="term" value="C:site of double-strand break"/>
    <property type="evidence" value="ECO:0007669"/>
    <property type="project" value="TreeGrafter"/>
</dbReference>
<feature type="coiled-coil region" evidence="12">
    <location>
        <begin position="693"/>
        <end position="727"/>
    </location>
</feature>
<sequence>MSKRKAPREDDNFLIPSNSTQNGSQVSTQVLNEYNNASSPKKKRISRNFSDLSQLNDLSSLKSSSIPRPGVIEKVYLKNFKCHSLLSFDLHPYINFILGRNGSGKSAIMDAIILCLGGRANSTGRQASAKTFIKTNCDKAELCVVIRNEGEEAYKPDVYGSKIIVERKISRDGSSQYKLMNEDKKLVSSKKAELDSITEQFNIQVENPVCFLNQETSKHFLNSSNKSDKYKLFMKASQLESMRLLQEQIEKQRMVSKNLIEEKEGYLPRLKKDLYDWEEKYKKCQSAEKLKQKQAFLMQEFSWASVIRLEKSCEKVLKEKRQAEKMRDKYEEKIADLDSNHGQSNQEYEKIKCEITELTQLAKLANQKQDQINERYKTASQNYKLTSMEIKKLNALIEKKNREQNEIKKKLNEDKQNSKADYETERQSKEAKIEEIRKKLSELSGIEKFKVEENKRYAQEVDRHSKALTEKKFDIDNHERLIRNMKNDIESLKNARNDQIYKFGDFMPNLVADVKRHYEMGKFKELPRGPIGIYVQPKSDEWSLAIESCLGGLLGSFVCGSYDDEKQLQQLFFKHIKHVKKRPRIIVTDFRSPLHNTSRYRPENTRFPTVYEMLNIKDTIIANTLIDHRKIESILLLPDRSTVREVIEQSRDQNTNEAFSRNGDQFYSRPSFKMYACSFREARIFIKDSELAINHKQLEIEKITKNIQAVKNELSSLKTEIDSNKQLKSQNDKQIDHMRREQLQLNHKLREVESINVPEPVDIKVFEDEIEQLEEEINGIRNQIGQVEQNSVEKKTQFEQARAEMEKNELEMNEISQQIDQLKEKFNQFDKERSEYKDAVAYYKKLISQLEPKLREIENSHNSSTEELQKLTQSAMELCPRIETKKSPESLDEELRNIDKQIKLTEKLHGNEEEITKKYIEMRGRYKQINDDIKKQHKFLDSLEKALRKREDAMALFTQSKALRCAMDFSNYLNSREYQGTLKFDHHEQKLDIIVNPSKLREGKESKDLKSLSGGERSFSTVSFLLALWSIVECPILFLDEFDVFMDQINRSIAMDLILSAAKEKLNGQYVFLTPQEMGSINPDQYVKMFKMPDPKRAIDLLSTNQENEQE</sequence>
<dbReference type="InterPro" id="IPR027417">
    <property type="entry name" value="P-loop_NTPase"/>
</dbReference>
<accession>A0A3M7S9I9</accession>
<dbReference type="GO" id="GO:0000724">
    <property type="term" value="P:double-strand break repair via homologous recombination"/>
    <property type="evidence" value="ECO:0007669"/>
    <property type="project" value="TreeGrafter"/>
</dbReference>
<dbReference type="Proteomes" id="UP000276133">
    <property type="component" value="Unassembled WGS sequence"/>
</dbReference>
<evidence type="ECO:0000256" key="12">
    <source>
        <dbReference type="SAM" id="Coils"/>
    </source>
</evidence>
<dbReference type="OrthoDB" id="10072614at2759"/>
<evidence type="ECO:0000256" key="11">
    <source>
        <dbReference type="ARBA" id="ARBA00023242"/>
    </source>
</evidence>
<evidence type="ECO:0000256" key="7">
    <source>
        <dbReference type="ARBA" id="ARBA00022840"/>
    </source>
</evidence>
<protein>
    <submittedName>
        <fullName evidence="15">Structural maintenance of chromosomes 6</fullName>
    </submittedName>
</protein>
<comment type="caution">
    <text evidence="15">The sequence shown here is derived from an EMBL/GenBank/DDBJ whole genome shotgun (WGS) entry which is preliminary data.</text>
</comment>
<evidence type="ECO:0000256" key="8">
    <source>
        <dbReference type="ARBA" id="ARBA00023054"/>
    </source>
</evidence>
<gene>
    <name evidence="15" type="ORF">BpHYR1_006784</name>
</gene>
<dbReference type="EMBL" id="REGN01001792">
    <property type="protein sequence ID" value="RNA32483.1"/>
    <property type="molecule type" value="Genomic_DNA"/>
</dbReference>
<evidence type="ECO:0000313" key="15">
    <source>
        <dbReference type="EMBL" id="RNA32483.1"/>
    </source>
</evidence>
<evidence type="ECO:0000256" key="6">
    <source>
        <dbReference type="ARBA" id="ARBA00022763"/>
    </source>
</evidence>
<proteinExistence type="inferred from homology"/>
<dbReference type="Pfam" id="PF02463">
    <property type="entry name" value="SMC_N"/>
    <property type="match status" value="1"/>
</dbReference>
<feature type="coiled-coil region" evidence="12">
    <location>
        <begin position="763"/>
        <end position="874"/>
    </location>
</feature>
<dbReference type="GO" id="GO:0005524">
    <property type="term" value="F:ATP binding"/>
    <property type="evidence" value="ECO:0007669"/>
    <property type="project" value="UniProtKB-KW"/>
</dbReference>
<evidence type="ECO:0000256" key="1">
    <source>
        <dbReference type="ARBA" id="ARBA00004123"/>
    </source>
</evidence>
<feature type="region of interest" description="Disordered" evidence="13">
    <location>
        <begin position="407"/>
        <end position="429"/>
    </location>
</feature>
<evidence type="ECO:0000256" key="4">
    <source>
        <dbReference type="ARBA" id="ARBA00022454"/>
    </source>
</evidence>
<feature type="region of interest" description="Disordered" evidence="13">
    <location>
        <begin position="1"/>
        <end position="28"/>
    </location>
</feature>
<keyword evidence="6" id="KW-0227">DNA damage</keyword>
<evidence type="ECO:0000256" key="10">
    <source>
        <dbReference type="ARBA" id="ARBA00023204"/>
    </source>
</evidence>
<dbReference type="InterPro" id="IPR003395">
    <property type="entry name" value="RecF/RecN/SMC_N"/>
</dbReference>
<keyword evidence="16" id="KW-1185">Reference proteome</keyword>
<evidence type="ECO:0000256" key="9">
    <source>
        <dbReference type="ARBA" id="ARBA00023172"/>
    </source>
</evidence>
<dbReference type="SUPFAM" id="SSF52540">
    <property type="entry name" value="P-loop containing nucleoside triphosphate hydrolases"/>
    <property type="match status" value="2"/>
</dbReference>
<dbReference type="Gene3D" id="3.40.50.300">
    <property type="entry name" value="P-loop containing nucleotide triphosphate hydrolases"/>
    <property type="match status" value="2"/>
</dbReference>
<dbReference type="GO" id="GO:0003684">
    <property type="term" value="F:damaged DNA binding"/>
    <property type="evidence" value="ECO:0007669"/>
    <property type="project" value="TreeGrafter"/>
</dbReference>
<keyword evidence="5" id="KW-0547">Nucleotide-binding</keyword>
<dbReference type="Gene3D" id="1.10.287.1490">
    <property type="match status" value="1"/>
</dbReference>
<evidence type="ECO:0000256" key="2">
    <source>
        <dbReference type="ARBA" id="ARBA00004286"/>
    </source>
</evidence>
<keyword evidence="10" id="KW-0234">DNA repair</keyword>
<dbReference type="GO" id="GO:0030915">
    <property type="term" value="C:Smc5-Smc6 complex"/>
    <property type="evidence" value="ECO:0007669"/>
    <property type="project" value="TreeGrafter"/>
</dbReference>
<reference evidence="15 16" key="1">
    <citation type="journal article" date="2018" name="Sci. Rep.">
        <title>Genomic signatures of local adaptation to the degree of environmental predictability in rotifers.</title>
        <authorList>
            <person name="Franch-Gras L."/>
            <person name="Hahn C."/>
            <person name="Garcia-Roger E.M."/>
            <person name="Carmona M.J."/>
            <person name="Serra M."/>
            <person name="Gomez A."/>
        </authorList>
    </citation>
    <scope>NUCLEOTIDE SEQUENCE [LARGE SCALE GENOMIC DNA]</scope>
    <source>
        <strain evidence="15">HYR1</strain>
    </source>
</reference>